<evidence type="ECO:0000313" key="2">
    <source>
        <dbReference type="EMBL" id="DAE06056.1"/>
    </source>
</evidence>
<keyword evidence="1" id="KW-0175">Coiled coil</keyword>
<dbReference type="EMBL" id="BK015425">
    <property type="protein sequence ID" value="DAE06056.1"/>
    <property type="molecule type" value="Genomic_DNA"/>
</dbReference>
<sequence>MAEQLQNINLNLNTRKKFMIDNNPNKIIELDVTDLGIAKRYADSINKMQELNETYKSIQATVDSMNEENKEETVTKINEFSEQMGKLERQMRDIIDFVFDSPISDIILENTSAFSPVQGKFIKYEQIFEVLSGLYTKHIKSDIDKISKRNVSKHTAKYVRK</sequence>
<reference evidence="2" key="1">
    <citation type="journal article" date="2021" name="Proc. Natl. Acad. Sci. U.S.A.">
        <title>A Catalog of Tens of Thousands of Viruses from Human Metagenomes Reveals Hidden Associations with Chronic Diseases.</title>
        <authorList>
            <person name="Tisza M.J."/>
            <person name="Buck C.B."/>
        </authorList>
    </citation>
    <scope>NUCLEOTIDE SEQUENCE</scope>
    <source>
        <strain evidence="2">Ctsxw88</strain>
    </source>
</reference>
<feature type="coiled-coil region" evidence="1">
    <location>
        <begin position="41"/>
        <end position="90"/>
    </location>
</feature>
<evidence type="ECO:0000256" key="1">
    <source>
        <dbReference type="SAM" id="Coils"/>
    </source>
</evidence>
<organism evidence="2">
    <name type="scientific">Siphoviridae sp. ctsxw88</name>
    <dbReference type="NCBI Taxonomy" id="2825701"/>
    <lineage>
        <taxon>Viruses</taxon>
        <taxon>Duplodnaviria</taxon>
        <taxon>Heunggongvirae</taxon>
        <taxon>Uroviricota</taxon>
        <taxon>Caudoviricetes</taxon>
    </lineage>
</organism>
<proteinExistence type="predicted"/>
<accession>A0A8S5PH88</accession>
<name>A0A8S5PH88_9CAUD</name>
<protein>
    <submittedName>
        <fullName evidence="2">Tail assembly chaperone</fullName>
    </submittedName>
</protein>